<dbReference type="Proteomes" id="UP001155059">
    <property type="component" value="Unassembled WGS sequence"/>
</dbReference>
<comment type="catalytic activity">
    <reaction evidence="4">
        <text>2 GTP = 3',3'-c-di-GMP + 2 diphosphate</text>
        <dbReference type="Rhea" id="RHEA:24898"/>
        <dbReference type="ChEBI" id="CHEBI:33019"/>
        <dbReference type="ChEBI" id="CHEBI:37565"/>
        <dbReference type="ChEBI" id="CHEBI:58805"/>
        <dbReference type="EC" id="2.7.7.65"/>
    </reaction>
</comment>
<dbReference type="PANTHER" id="PTHR45138">
    <property type="entry name" value="REGULATORY COMPONENTS OF SENSORY TRANSDUCTION SYSTEM"/>
    <property type="match status" value="1"/>
</dbReference>
<reference evidence="7 8" key="1">
    <citation type="journal article" date="2022" name="Int. J. Syst. Evol. Microbiol.">
        <title>Pseudomonas aegrilactucae sp. nov. and Pseudomonas morbosilactucae sp. nov., pathogens causing bacterial rot of lettuce in Japan.</title>
        <authorList>
            <person name="Sawada H."/>
            <person name="Fujikawa T."/>
            <person name="Satou M."/>
        </authorList>
    </citation>
    <scope>NUCLEOTIDE SEQUENCE [LARGE SCALE GENOMIC DNA]</scope>
    <source>
        <strain evidence="7 8">MAFF 302030</strain>
    </source>
</reference>
<dbReference type="InterPro" id="IPR000160">
    <property type="entry name" value="GGDEF_dom"/>
</dbReference>
<dbReference type="FunFam" id="3.30.70.270:FF:000001">
    <property type="entry name" value="Diguanylate cyclase domain protein"/>
    <property type="match status" value="1"/>
</dbReference>
<dbReference type="AlphaFoldDB" id="A0A9X1YW67"/>
<dbReference type="Pfam" id="PF00990">
    <property type="entry name" value="GGDEF"/>
    <property type="match status" value="1"/>
</dbReference>
<feature type="transmembrane region" description="Helical" evidence="5">
    <location>
        <begin position="162"/>
        <end position="181"/>
    </location>
</feature>
<reference evidence="7 8" key="2">
    <citation type="journal article" date="2023" name="Plant Pathol.">
        <title>Dismantling and reorganizing Pseudomonas marginalis sensu#lato.</title>
        <authorList>
            <person name="Sawada H."/>
            <person name="Fujikawa T."/>
            <person name="Satou M."/>
        </authorList>
    </citation>
    <scope>NUCLEOTIDE SEQUENCE [LARGE SCALE GENOMIC DNA]</scope>
    <source>
        <strain evidence="7 8">MAFF 302030</strain>
    </source>
</reference>
<protein>
    <recommendedName>
        <fullName evidence="3">diguanylate cyclase</fullName>
        <ecNumber evidence="3">2.7.7.65</ecNumber>
    </recommendedName>
</protein>
<feature type="transmembrane region" description="Helical" evidence="5">
    <location>
        <begin position="12"/>
        <end position="31"/>
    </location>
</feature>
<evidence type="ECO:0000256" key="3">
    <source>
        <dbReference type="ARBA" id="ARBA00012528"/>
    </source>
</evidence>
<dbReference type="InterPro" id="IPR050469">
    <property type="entry name" value="Diguanylate_Cyclase"/>
</dbReference>
<keyword evidence="5" id="KW-0472">Membrane</keyword>
<dbReference type="CDD" id="cd01949">
    <property type="entry name" value="GGDEF"/>
    <property type="match status" value="1"/>
</dbReference>
<dbReference type="RefSeq" id="WP_268265429.1">
    <property type="nucleotide sequence ID" value="NZ_JALQCW010000030.1"/>
</dbReference>
<evidence type="ECO:0000256" key="2">
    <source>
        <dbReference type="ARBA" id="ARBA00004533"/>
    </source>
</evidence>
<evidence type="ECO:0000256" key="5">
    <source>
        <dbReference type="SAM" id="Phobius"/>
    </source>
</evidence>
<evidence type="ECO:0000259" key="6">
    <source>
        <dbReference type="PROSITE" id="PS50887"/>
    </source>
</evidence>
<evidence type="ECO:0000256" key="4">
    <source>
        <dbReference type="ARBA" id="ARBA00034247"/>
    </source>
</evidence>
<dbReference type="Gene3D" id="3.30.70.270">
    <property type="match status" value="1"/>
</dbReference>
<dbReference type="GO" id="GO:0052621">
    <property type="term" value="F:diguanylate cyclase activity"/>
    <property type="evidence" value="ECO:0007669"/>
    <property type="project" value="UniProtKB-EC"/>
</dbReference>
<feature type="transmembrane region" description="Helical" evidence="5">
    <location>
        <begin position="201"/>
        <end position="222"/>
    </location>
</feature>
<dbReference type="SUPFAM" id="SSF55073">
    <property type="entry name" value="Nucleotide cyclase"/>
    <property type="match status" value="1"/>
</dbReference>
<dbReference type="SMART" id="SM00267">
    <property type="entry name" value="GGDEF"/>
    <property type="match status" value="1"/>
</dbReference>
<dbReference type="PANTHER" id="PTHR45138:SF9">
    <property type="entry name" value="DIGUANYLATE CYCLASE DGCM-RELATED"/>
    <property type="match status" value="1"/>
</dbReference>
<evidence type="ECO:0000256" key="1">
    <source>
        <dbReference type="ARBA" id="ARBA00001946"/>
    </source>
</evidence>
<organism evidence="7 8">
    <name type="scientific">Pseudomonas morbosilactucae</name>
    <dbReference type="NCBI Taxonomy" id="2938197"/>
    <lineage>
        <taxon>Bacteria</taxon>
        <taxon>Pseudomonadati</taxon>
        <taxon>Pseudomonadota</taxon>
        <taxon>Gammaproteobacteria</taxon>
        <taxon>Pseudomonadales</taxon>
        <taxon>Pseudomonadaceae</taxon>
        <taxon>Pseudomonas</taxon>
    </lineage>
</organism>
<name>A0A9X1YW67_9PSED</name>
<keyword evidence="5" id="KW-1133">Transmembrane helix</keyword>
<keyword evidence="5" id="KW-0812">Transmembrane</keyword>
<dbReference type="InterPro" id="IPR029787">
    <property type="entry name" value="Nucleotide_cyclase"/>
</dbReference>
<comment type="subcellular location">
    <subcellularLocation>
        <location evidence="2">Cell inner membrane</location>
    </subcellularLocation>
</comment>
<feature type="domain" description="GGDEF" evidence="6">
    <location>
        <begin position="264"/>
        <end position="394"/>
    </location>
</feature>
<sequence>MLLNDPITLSLILIPFGLLTALVLCLSYFGLGSSGGALRWWLAGDLLLTAYRGVVLLQPGVLGDGYTWLGLLTPPQELVSGIALLLAAIGAHTLALEHLFGHRGGRGWPLDRVLLLPLVYTVGAVALLHSSYLLPWFFFIVLLSIGQQLRAAWALKQRYRGAWGLIAGHTALILFHASSLFSTLVEPVPPLAFDSPDLPSIGALVMDFMVSFLFTLSFALMLQEQLRQQAFQLSITDTLTGALNRRGAAPIINDQWSRARQLRTPLTLAMIDLDNFKRINDHHGHATGDAALQRFAASVFRLKRQGDVFVRWGGEEFLLMLPGTDVHQARQFLQRLREELQRQGLQPPLQMTFSAGLADVCALPTQWSFEALLGEVDKALYRAKQQRDRVEVVA</sequence>
<dbReference type="EMBL" id="JALQCW010000030">
    <property type="protein sequence ID" value="MCK9798779.1"/>
    <property type="molecule type" value="Genomic_DNA"/>
</dbReference>
<dbReference type="PROSITE" id="PS50887">
    <property type="entry name" value="GGDEF"/>
    <property type="match status" value="1"/>
</dbReference>
<evidence type="ECO:0000313" key="8">
    <source>
        <dbReference type="Proteomes" id="UP001155059"/>
    </source>
</evidence>
<dbReference type="EC" id="2.7.7.65" evidence="3"/>
<accession>A0A9X1YW67</accession>
<dbReference type="GO" id="GO:0005886">
    <property type="term" value="C:plasma membrane"/>
    <property type="evidence" value="ECO:0007669"/>
    <property type="project" value="UniProtKB-SubCell"/>
</dbReference>
<feature type="transmembrane region" description="Helical" evidence="5">
    <location>
        <begin position="78"/>
        <end position="101"/>
    </location>
</feature>
<dbReference type="NCBIfam" id="TIGR00254">
    <property type="entry name" value="GGDEF"/>
    <property type="match status" value="1"/>
</dbReference>
<evidence type="ECO:0000313" key="7">
    <source>
        <dbReference type="EMBL" id="MCK9798779.1"/>
    </source>
</evidence>
<gene>
    <name evidence="7" type="ORF">M1B34_13865</name>
</gene>
<dbReference type="InterPro" id="IPR043128">
    <property type="entry name" value="Rev_trsase/Diguanyl_cyclase"/>
</dbReference>
<proteinExistence type="predicted"/>
<comment type="caution">
    <text evidence="7">The sequence shown here is derived from an EMBL/GenBank/DDBJ whole genome shotgun (WGS) entry which is preliminary data.</text>
</comment>
<comment type="cofactor">
    <cofactor evidence="1">
        <name>Mg(2+)</name>
        <dbReference type="ChEBI" id="CHEBI:18420"/>
    </cofactor>
</comment>